<organism evidence="2 3">
    <name type="scientific">Candidatus Amesbacteria bacterium GW2011_GWC2_45_19</name>
    <dbReference type="NCBI Taxonomy" id="1618366"/>
    <lineage>
        <taxon>Bacteria</taxon>
        <taxon>Candidatus Amesiibacteriota</taxon>
    </lineage>
</organism>
<gene>
    <name evidence="2" type="ORF">UX05_C0009G0014</name>
</gene>
<evidence type="ECO:0000313" key="3">
    <source>
        <dbReference type="Proteomes" id="UP000034264"/>
    </source>
</evidence>
<keyword evidence="1" id="KW-0812">Transmembrane</keyword>
<accession>A0A0G1PBB7</accession>
<dbReference type="EMBL" id="LCKS01000009">
    <property type="protein sequence ID" value="KKU02678.1"/>
    <property type="molecule type" value="Genomic_DNA"/>
</dbReference>
<reference evidence="2 3" key="1">
    <citation type="journal article" date="2015" name="Nature">
        <title>rRNA introns, odd ribosomes, and small enigmatic genomes across a large radiation of phyla.</title>
        <authorList>
            <person name="Brown C.T."/>
            <person name="Hug L.A."/>
            <person name="Thomas B.C."/>
            <person name="Sharon I."/>
            <person name="Castelle C.J."/>
            <person name="Singh A."/>
            <person name="Wilkins M.J."/>
            <person name="Williams K.H."/>
            <person name="Banfield J.F."/>
        </authorList>
    </citation>
    <scope>NUCLEOTIDE SEQUENCE [LARGE SCALE GENOMIC DNA]</scope>
</reference>
<dbReference type="AlphaFoldDB" id="A0A0G1PBB7"/>
<protein>
    <submittedName>
        <fullName evidence="2">Uncharacterized protein</fullName>
    </submittedName>
</protein>
<feature type="transmembrane region" description="Helical" evidence="1">
    <location>
        <begin position="70"/>
        <end position="97"/>
    </location>
</feature>
<evidence type="ECO:0000313" key="2">
    <source>
        <dbReference type="EMBL" id="KKU02678.1"/>
    </source>
</evidence>
<evidence type="ECO:0000256" key="1">
    <source>
        <dbReference type="SAM" id="Phobius"/>
    </source>
</evidence>
<keyword evidence="1" id="KW-1133">Transmembrane helix</keyword>
<keyword evidence="1" id="KW-0472">Membrane</keyword>
<feature type="transmembrane region" description="Helical" evidence="1">
    <location>
        <begin position="29"/>
        <end position="49"/>
    </location>
</feature>
<dbReference type="InterPro" id="IPR043993">
    <property type="entry name" value="T4SS_pilin"/>
</dbReference>
<dbReference type="Proteomes" id="UP000034264">
    <property type="component" value="Unassembled WGS sequence"/>
</dbReference>
<sequence>MTPIPQLFFGSNPKFENIGTLVSSLLPNLLVGAGVIFFFLILGGGFMMIKSAGGDANAQDTAKAKNAVTFAVIGFLLVISAYFILQIVGVITGINFINPPPIP</sequence>
<name>A0A0G1PBB7_9BACT</name>
<proteinExistence type="predicted"/>
<comment type="caution">
    <text evidence="2">The sequence shown here is derived from an EMBL/GenBank/DDBJ whole genome shotgun (WGS) entry which is preliminary data.</text>
</comment>
<dbReference type="Pfam" id="PF18895">
    <property type="entry name" value="T4SS_pilin"/>
    <property type="match status" value="1"/>
</dbReference>